<evidence type="ECO:0000313" key="1">
    <source>
        <dbReference type="EMBL" id="TMS09343.1"/>
    </source>
</evidence>
<accession>A0ACD3QQE6</accession>
<sequence length="113" mass="12827">MTVLGKSVREVERAVAQRDNPPEAPQFTKALSIILHLIFLLEKLECSPEQEHQKKHTVYRLLKLNPRGRSGFAPLHMAVDKETTSVGRYPVGRFPFPGGGGAPPRVRRRRRFT</sequence>
<evidence type="ECO:0000313" key="2">
    <source>
        <dbReference type="Proteomes" id="UP000793456"/>
    </source>
</evidence>
<name>A0ACD3QQE6_LARCR</name>
<reference evidence="1" key="1">
    <citation type="submission" date="2018-11" db="EMBL/GenBank/DDBJ databases">
        <title>The sequence and de novo assembly of Larimichthys crocea genome using PacBio and Hi-C technologies.</title>
        <authorList>
            <person name="Xu P."/>
            <person name="Chen B."/>
            <person name="Zhou Z."/>
            <person name="Ke Q."/>
            <person name="Wu Y."/>
            <person name="Bai H."/>
            <person name="Pu F."/>
        </authorList>
    </citation>
    <scope>NUCLEOTIDE SEQUENCE</scope>
    <source>
        <tissue evidence="1">Muscle</tissue>
    </source>
</reference>
<keyword evidence="2" id="KW-1185">Reference proteome</keyword>
<dbReference type="Proteomes" id="UP000793456">
    <property type="component" value="Chromosome XV"/>
</dbReference>
<comment type="caution">
    <text evidence="1">The sequence shown here is derived from an EMBL/GenBank/DDBJ whole genome shotgun (WGS) entry which is preliminary data.</text>
</comment>
<protein>
    <submittedName>
        <fullName evidence="1">Uncharacterized protein</fullName>
    </submittedName>
</protein>
<gene>
    <name evidence="1" type="ORF">E3U43_002002</name>
</gene>
<dbReference type="EMBL" id="CM011688">
    <property type="protein sequence ID" value="TMS09343.1"/>
    <property type="molecule type" value="Genomic_DNA"/>
</dbReference>
<organism evidence="1 2">
    <name type="scientific">Larimichthys crocea</name>
    <name type="common">Large yellow croaker</name>
    <name type="synonym">Pseudosciaena crocea</name>
    <dbReference type="NCBI Taxonomy" id="215358"/>
    <lineage>
        <taxon>Eukaryota</taxon>
        <taxon>Metazoa</taxon>
        <taxon>Chordata</taxon>
        <taxon>Craniata</taxon>
        <taxon>Vertebrata</taxon>
        <taxon>Euteleostomi</taxon>
        <taxon>Actinopterygii</taxon>
        <taxon>Neopterygii</taxon>
        <taxon>Teleostei</taxon>
        <taxon>Neoteleostei</taxon>
        <taxon>Acanthomorphata</taxon>
        <taxon>Eupercaria</taxon>
        <taxon>Sciaenidae</taxon>
        <taxon>Larimichthys</taxon>
    </lineage>
</organism>
<proteinExistence type="predicted"/>